<keyword evidence="4" id="KW-1185">Reference proteome</keyword>
<reference evidence="3 4" key="1">
    <citation type="submission" date="2018-11" db="EMBL/GenBank/DDBJ databases">
        <title>Draft genome of Simplicispira Flexivirga sp. BO-16.</title>
        <authorList>
            <person name="Im W.T."/>
        </authorList>
    </citation>
    <scope>NUCLEOTIDE SEQUENCE [LARGE SCALE GENOMIC DNA]</scope>
    <source>
        <strain evidence="3 4">BO-16</strain>
    </source>
</reference>
<dbReference type="Proteomes" id="UP000271678">
    <property type="component" value="Unassembled WGS sequence"/>
</dbReference>
<dbReference type="EMBL" id="RJJQ01000001">
    <property type="protein sequence ID" value="RNI25144.1"/>
    <property type="molecule type" value="Genomic_DNA"/>
</dbReference>
<dbReference type="PANTHER" id="PTHR43433:SF5">
    <property type="entry name" value="AB HYDROLASE-1 DOMAIN-CONTAINING PROTEIN"/>
    <property type="match status" value="1"/>
</dbReference>
<dbReference type="InterPro" id="IPR029058">
    <property type="entry name" value="AB_hydrolase_fold"/>
</dbReference>
<protein>
    <submittedName>
        <fullName evidence="3">Alpha/beta fold hydrolase</fullName>
    </submittedName>
</protein>
<feature type="region of interest" description="Disordered" evidence="1">
    <location>
        <begin position="1"/>
        <end position="32"/>
    </location>
</feature>
<dbReference type="Gene3D" id="3.40.50.1820">
    <property type="entry name" value="alpha/beta hydrolase"/>
    <property type="match status" value="1"/>
</dbReference>
<dbReference type="GO" id="GO:0046503">
    <property type="term" value="P:glycerolipid catabolic process"/>
    <property type="evidence" value="ECO:0007669"/>
    <property type="project" value="TreeGrafter"/>
</dbReference>
<dbReference type="PRINTS" id="PR00111">
    <property type="entry name" value="ABHYDROLASE"/>
</dbReference>
<organism evidence="3 4">
    <name type="scientific">Flexivirga caeni</name>
    <dbReference type="NCBI Taxonomy" id="2294115"/>
    <lineage>
        <taxon>Bacteria</taxon>
        <taxon>Bacillati</taxon>
        <taxon>Actinomycetota</taxon>
        <taxon>Actinomycetes</taxon>
        <taxon>Micrococcales</taxon>
        <taxon>Dermacoccaceae</taxon>
        <taxon>Flexivirga</taxon>
    </lineage>
</organism>
<gene>
    <name evidence="3" type="ORF">EFY87_00375</name>
</gene>
<sequence length="300" mass="32599">MSLTSDSELTSDEGPVERAEPPQSVAEDSHGPEFHSVRVQGHEIGLSVRSGDRSQPPLVLCNGIGASLKALAPLVDALRTGREVIRFDVPGTGSSPAPVIPYSMAWMAHILGELLDRLGHDRADVLGYSWGGALAQQFALQNPVRCRKVVLLCTMTGVIGFPGQLQALSRMVTPRRHRDGRYAERVAGRLYGGTMRTRPGPAGKALGARTRAASRRGYLYQLMAGAGWTSTPFLPLMRQRTLILAGDDDPIIPVRNGRMMKMLLPHATLRVLPGGHLDPLTHPAPWARLIDAFLDSERSR</sequence>
<dbReference type="InterPro" id="IPR000073">
    <property type="entry name" value="AB_hydrolase_1"/>
</dbReference>
<dbReference type="AlphaFoldDB" id="A0A3M9MI15"/>
<keyword evidence="3" id="KW-0378">Hydrolase</keyword>
<proteinExistence type="predicted"/>
<accession>A0A3M9MI15</accession>
<evidence type="ECO:0000313" key="3">
    <source>
        <dbReference type="EMBL" id="RNI25144.1"/>
    </source>
</evidence>
<evidence type="ECO:0000256" key="1">
    <source>
        <dbReference type="SAM" id="MobiDB-lite"/>
    </source>
</evidence>
<evidence type="ECO:0000313" key="4">
    <source>
        <dbReference type="Proteomes" id="UP000271678"/>
    </source>
</evidence>
<feature type="domain" description="AB hydrolase-1" evidence="2">
    <location>
        <begin position="56"/>
        <end position="283"/>
    </location>
</feature>
<dbReference type="OrthoDB" id="9802489at2"/>
<dbReference type="GO" id="GO:0004806">
    <property type="term" value="F:triacylglycerol lipase activity"/>
    <property type="evidence" value="ECO:0007669"/>
    <property type="project" value="TreeGrafter"/>
</dbReference>
<dbReference type="InterPro" id="IPR050471">
    <property type="entry name" value="AB_hydrolase"/>
</dbReference>
<evidence type="ECO:0000259" key="2">
    <source>
        <dbReference type="Pfam" id="PF00561"/>
    </source>
</evidence>
<name>A0A3M9MI15_9MICO</name>
<comment type="caution">
    <text evidence="3">The sequence shown here is derived from an EMBL/GenBank/DDBJ whole genome shotgun (WGS) entry which is preliminary data.</text>
</comment>
<dbReference type="SUPFAM" id="SSF53474">
    <property type="entry name" value="alpha/beta-Hydrolases"/>
    <property type="match status" value="1"/>
</dbReference>
<dbReference type="Pfam" id="PF00561">
    <property type="entry name" value="Abhydrolase_1"/>
    <property type="match status" value="1"/>
</dbReference>
<dbReference type="PANTHER" id="PTHR43433">
    <property type="entry name" value="HYDROLASE, ALPHA/BETA FOLD FAMILY PROTEIN"/>
    <property type="match status" value="1"/>
</dbReference>